<comment type="caution">
    <text evidence="1">The sequence shown here is derived from an EMBL/GenBank/DDBJ whole genome shotgun (WGS) entry which is preliminary data.</text>
</comment>
<dbReference type="Proteomes" id="UP000023555">
    <property type="component" value="Unassembled WGS sequence"/>
</dbReference>
<dbReference type="HOGENOM" id="CLU_2844653_0_0_9"/>
<dbReference type="AlphaFoldDB" id="W7RP96"/>
<name>W7RP96_LYSSH</name>
<dbReference type="EMBL" id="AYKQ01000009">
    <property type="protein sequence ID" value="EWH33412.1"/>
    <property type="molecule type" value="Genomic_DNA"/>
</dbReference>
<gene>
    <name evidence="1" type="ORF">P799_09830</name>
</gene>
<reference evidence="1 2" key="1">
    <citation type="journal article" date="2015" name="Stand. Genomic Sci.">
        <title>Genome sequence and description of the mosquitocidal and heavy metal tolerant strain Lysinibacillus sphaericus CBAM5.</title>
        <authorList>
            <person name="Pena-Montenegro T.D."/>
            <person name="Lozano L."/>
            <person name="Dussan J."/>
        </authorList>
    </citation>
    <scope>NUCLEOTIDE SEQUENCE [LARGE SCALE GENOMIC DNA]</scope>
    <source>
        <strain evidence="1">CBAM5</strain>
    </source>
</reference>
<evidence type="ECO:0000313" key="2">
    <source>
        <dbReference type="Proteomes" id="UP000023555"/>
    </source>
</evidence>
<protein>
    <submittedName>
        <fullName evidence="1">Uncharacterized protein</fullName>
    </submittedName>
</protein>
<evidence type="ECO:0000313" key="1">
    <source>
        <dbReference type="EMBL" id="EWH33412.1"/>
    </source>
</evidence>
<accession>W7RP96</accession>
<proteinExistence type="predicted"/>
<organism evidence="1 2">
    <name type="scientific">Lysinibacillus sphaericus CBAM5</name>
    <dbReference type="NCBI Taxonomy" id="1400869"/>
    <lineage>
        <taxon>Bacteria</taxon>
        <taxon>Bacillati</taxon>
        <taxon>Bacillota</taxon>
        <taxon>Bacilli</taxon>
        <taxon>Bacillales</taxon>
        <taxon>Bacillaceae</taxon>
        <taxon>Lysinibacillus</taxon>
    </lineage>
</organism>
<sequence length="65" mass="7542">MHFRQIDMDKEQVAVGVKKNAFCYRLWKGFKTGYEWSKSSILSLLKNKNHIVNLCGIVPIKMIKG</sequence>